<dbReference type="AlphaFoldDB" id="A0A160TMP0"/>
<dbReference type="PRINTS" id="PR00039">
    <property type="entry name" value="HTHLYSR"/>
</dbReference>
<keyword evidence="2" id="KW-0805">Transcription regulation</keyword>
<dbReference type="PANTHER" id="PTHR30537">
    <property type="entry name" value="HTH-TYPE TRANSCRIPTIONAL REGULATOR"/>
    <property type="match status" value="1"/>
</dbReference>
<dbReference type="GO" id="GO:0006351">
    <property type="term" value="P:DNA-templated transcription"/>
    <property type="evidence" value="ECO:0007669"/>
    <property type="project" value="TreeGrafter"/>
</dbReference>
<organism evidence="7">
    <name type="scientific">hydrothermal vent metagenome</name>
    <dbReference type="NCBI Taxonomy" id="652676"/>
    <lineage>
        <taxon>unclassified sequences</taxon>
        <taxon>metagenomes</taxon>
        <taxon>ecological metagenomes</taxon>
    </lineage>
</organism>
<dbReference type="InterPro" id="IPR000847">
    <property type="entry name" value="LysR_HTH_N"/>
</dbReference>
<dbReference type="SUPFAM" id="SSF46785">
    <property type="entry name" value="Winged helix' DNA-binding domain"/>
    <property type="match status" value="1"/>
</dbReference>
<dbReference type="EMBL" id="CZQE01000176">
    <property type="protein sequence ID" value="CUS44749.1"/>
    <property type="molecule type" value="Genomic_DNA"/>
</dbReference>
<keyword evidence="4" id="KW-0804">Transcription</keyword>
<sequence>MSIDWERQRAFLAVLREGSLSAAARALSVAQPTVRRRIEELEAMLGTPLFTRSSGGLTATEAALALREHAEAMGMAADAFVRAGSAGAREIAGTVRVSASEVVAVEVLPPMLAVLRRLHPALVIELSPSNRNEDMLRREADIAIRMVRPTQNALVARRIGAVPLGAHARAECGRQEAAIAGLHQRTLRDRLASGDRVAHDRALKRLQVGGVLDEIGVVDQFLRPGLKLQRGRIQDRTHGQRTRCNEHLGTVDRGRGRSGRASLGRRSADEQAARHEGRDRSDDQGAHQKNDLATIHDDSGLSGTGRLSPR</sequence>
<feature type="compositionally biased region" description="Basic and acidic residues" evidence="5">
    <location>
        <begin position="266"/>
        <end position="299"/>
    </location>
</feature>
<name>A0A160TMP0_9ZZZZ</name>
<dbReference type="Gene3D" id="1.10.10.10">
    <property type="entry name" value="Winged helix-like DNA-binding domain superfamily/Winged helix DNA-binding domain"/>
    <property type="match status" value="1"/>
</dbReference>
<keyword evidence="3" id="KW-0238">DNA-binding</keyword>
<dbReference type="Gene3D" id="3.40.190.10">
    <property type="entry name" value="Periplasmic binding protein-like II"/>
    <property type="match status" value="1"/>
</dbReference>
<feature type="region of interest" description="Disordered" evidence="5">
    <location>
        <begin position="232"/>
        <end position="310"/>
    </location>
</feature>
<dbReference type="PROSITE" id="PS50931">
    <property type="entry name" value="HTH_LYSR"/>
    <property type="match status" value="1"/>
</dbReference>
<dbReference type="GO" id="GO:0003700">
    <property type="term" value="F:DNA-binding transcription factor activity"/>
    <property type="evidence" value="ECO:0007669"/>
    <property type="project" value="InterPro"/>
</dbReference>
<evidence type="ECO:0000256" key="3">
    <source>
        <dbReference type="ARBA" id="ARBA00023125"/>
    </source>
</evidence>
<dbReference type="GO" id="GO:0043565">
    <property type="term" value="F:sequence-specific DNA binding"/>
    <property type="evidence" value="ECO:0007669"/>
    <property type="project" value="TreeGrafter"/>
</dbReference>
<accession>A0A160TMP0</accession>
<dbReference type="InterPro" id="IPR036390">
    <property type="entry name" value="WH_DNA-bd_sf"/>
</dbReference>
<dbReference type="InterPro" id="IPR058163">
    <property type="entry name" value="LysR-type_TF_proteobact-type"/>
</dbReference>
<protein>
    <submittedName>
        <fullName evidence="7">Transcriptional regulator lysR family</fullName>
    </submittedName>
</protein>
<reference evidence="7" key="1">
    <citation type="submission" date="2015-10" db="EMBL/GenBank/DDBJ databases">
        <authorList>
            <person name="Gilbert D.G."/>
        </authorList>
    </citation>
    <scope>NUCLEOTIDE SEQUENCE</scope>
</reference>
<dbReference type="Pfam" id="PF03466">
    <property type="entry name" value="LysR_substrate"/>
    <property type="match status" value="1"/>
</dbReference>
<feature type="compositionally biased region" description="Basic and acidic residues" evidence="5">
    <location>
        <begin position="232"/>
        <end position="255"/>
    </location>
</feature>
<dbReference type="PANTHER" id="PTHR30537:SF3">
    <property type="entry name" value="TRANSCRIPTIONAL REGULATORY PROTEIN"/>
    <property type="match status" value="1"/>
</dbReference>
<dbReference type="SUPFAM" id="SSF53850">
    <property type="entry name" value="Periplasmic binding protein-like II"/>
    <property type="match status" value="1"/>
</dbReference>
<dbReference type="InterPro" id="IPR005119">
    <property type="entry name" value="LysR_subst-bd"/>
</dbReference>
<gene>
    <name evidence="7" type="ORF">MGWOODY_Smn3834</name>
</gene>
<evidence type="ECO:0000313" key="7">
    <source>
        <dbReference type="EMBL" id="CUS44749.1"/>
    </source>
</evidence>
<comment type="similarity">
    <text evidence="1">Belongs to the LysR transcriptional regulatory family.</text>
</comment>
<dbReference type="InterPro" id="IPR036388">
    <property type="entry name" value="WH-like_DNA-bd_sf"/>
</dbReference>
<evidence type="ECO:0000256" key="4">
    <source>
        <dbReference type="ARBA" id="ARBA00023163"/>
    </source>
</evidence>
<evidence type="ECO:0000256" key="1">
    <source>
        <dbReference type="ARBA" id="ARBA00009437"/>
    </source>
</evidence>
<evidence type="ECO:0000256" key="2">
    <source>
        <dbReference type="ARBA" id="ARBA00023015"/>
    </source>
</evidence>
<evidence type="ECO:0000256" key="5">
    <source>
        <dbReference type="SAM" id="MobiDB-lite"/>
    </source>
</evidence>
<evidence type="ECO:0000259" key="6">
    <source>
        <dbReference type="PROSITE" id="PS50931"/>
    </source>
</evidence>
<dbReference type="Pfam" id="PF00126">
    <property type="entry name" value="HTH_1"/>
    <property type="match status" value="1"/>
</dbReference>
<feature type="domain" description="HTH lysR-type" evidence="6">
    <location>
        <begin position="3"/>
        <end position="60"/>
    </location>
</feature>
<proteinExistence type="inferred from homology"/>